<keyword evidence="5" id="KW-0442">Lipid degradation</keyword>
<dbReference type="OrthoDB" id="6075074at2759"/>
<reference evidence="11" key="1">
    <citation type="submission" date="2021-06" db="EMBL/GenBank/DDBJ databases">
        <authorList>
            <person name="Hodson N. C."/>
            <person name="Mongue J. A."/>
            <person name="Jaron S. K."/>
        </authorList>
    </citation>
    <scope>NUCLEOTIDE SEQUENCE</scope>
</reference>
<organism evidence="11 12">
    <name type="scientific">Allacma fusca</name>
    <dbReference type="NCBI Taxonomy" id="39272"/>
    <lineage>
        <taxon>Eukaryota</taxon>
        <taxon>Metazoa</taxon>
        <taxon>Ecdysozoa</taxon>
        <taxon>Arthropoda</taxon>
        <taxon>Hexapoda</taxon>
        <taxon>Collembola</taxon>
        <taxon>Symphypleona</taxon>
        <taxon>Sminthuridae</taxon>
        <taxon>Allacma</taxon>
    </lineage>
</organism>
<feature type="chain" id="PRO_5035157788" description="phospholipase A2" evidence="9">
    <location>
        <begin position="27"/>
        <end position="390"/>
    </location>
</feature>
<feature type="non-terminal residue" evidence="11">
    <location>
        <position position="1"/>
    </location>
</feature>
<comment type="caution">
    <text evidence="11">The sequence shown here is derived from an EMBL/GenBank/DDBJ whole genome shotgun (WGS) entry which is preliminary data.</text>
</comment>
<keyword evidence="9" id="KW-0732">Signal</keyword>
<feature type="signal peptide" evidence="9">
    <location>
        <begin position="1"/>
        <end position="26"/>
    </location>
</feature>
<dbReference type="GO" id="GO:0006644">
    <property type="term" value="P:phospholipid metabolic process"/>
    <property type="evidence" value="ECO:0007669"/>
    <property type="project" value="InterPro"/>
</dbReference>
<evidence type="ECO:0000256" key="8">
    <source>
        <dbReference type="SAM" id="Coils"/>
    </source>
</evidence>
<dbReference type="AlphaFoldDB" id="A0A8J2M925"/>
<dbReference type="GO" id="GO:0016042">
    <property type="term" value="P:lipid catabolic process"/>
    <property type="evidence" value="ECO:0007669"/>
    <property type="project" value="UniProtKB-KW"/>
</dbReference>
<sequence>MDFPTHKLPGLLSLFFFVLSFSVVLTEVQMLNYIVKGQLPDGEREVRMKFGDVIVKETSISPDSGSLDSQSSQHGLTMMLRQVARGPDFLQLIYKINRRDEVIKTHLVECEVLQDWESGNEFRNNFQRQLQNLGLSHLSVPANRLQISEDDDEDANLDLDFDPETDLVHKDVIDLNPRFPDLRNVTVRILSDAEFPEELKSAFDVTHEEKQCKRLHRRLKRTIQENQKLQSQSQSSRVRRDAFSFGIIPGTYWCGLDKVASQRSSIGAHTGTDMCCRQHDHCPININPMTTHYGIFNYRMNTISHCSCDERTKRALALRDLGEAFRMPGTKWCGRGFTAADAKDLGGYTGADKCCRTHDLGCPFYIESMSEKYGLFNWRIYTVMHCRCDE</sequence>
<dbReference type="PANTHER" id="PTHR12253">
    <property type="entry name" value="RH14732P"/>
    <property type="match status" value="1"/>
</dbReference>
<dbReference type="GO" id="GO:0050482">
    <property type="term" value="P:arachidonate secretion"/>
    <property type="evidence" value="ECO:0007669"/>
    <property type="project" value="InterPro"/>
</dbReference>
<dbReference type="GO" id="GO:0004623">
    <property type="term" value="F:phospholipase A2 activity"/>
    <property type="evidence" value="ECO:0007669"/>
    <property type="project" value="UniProtKB-EC"/>
</dbReference>
<keyword evidence="8" id="KW-0175">Coiled coil</keyword>
<protein>
    <recommendedName>
        <fullName evidence="3">phospholipase A2</fullName>
        <ecNumber evidence="3">3.1.1.4</ecNumber>
    </recommendedName>
    <alternativeName>
        <fullName evidence="7">Phosphatidylcholine 2-acylhydrolase</fullName>
    </alternativeName>
</protein>
<name>A0A8J2M925_9HEXA</name>
<evidence type="ECO:0000313" key="12">
    <source>
        <dbReference type="Proteomes" id="UP000708208"/>
    </source>
</evidence>
<dbReference type="EC" id="3.1.1.4" evidence="3"/>
<evidence type="ECO:0000256" key="9">
    <source>
        <dbReference type="SAM" id="SignalP"/>
    </source>
</evidence>
<feature type="domain" description="Phospholipase A2-like central" evidence="10">
    <location>
        <begin position="327"/>
        <end position="390"/>
    </location>
</feature>
<dbReference type="InterPro" id="IPR016090">
    <property type="entry name" value="PLA2-like_dom"/>
</dbReference>
<evidence type="ECO:0000256" key="5">
    <source>
        <dbReference type="ARBA" id="ARBA00022963"/>
    </source>
</evidence>
<keyword evidence="6" id="KW-0443">Lipid metabolism</keyword>
<keyword evidence="4" id="KW-0964">Secreted</keyword>
<evidence type="ECO:0000256" key="2">
    <source>
        <dbReference type="ARBA" id="ARBA00004613"/>
    </source>
</evidence>
<feature type="coiled-coil region" evidence="8">
    <location>
        <begin position="205"/>
        <end position="232"/>
    </location>
</feature>
<evidence type="ECO:0000259" key="10">
    <source>
        <dbReference type="Pfam" id="PF05826"/>
    </source>
</evidence>
<dbReference type="EMBL" id="CAJVCH010570161">
    <property type="protein sequence ID" value="CAG7834230.1"/>
    <property type="molecule type" value="Genomic_DNA"/>
</dbReference>
<evidence type="ECO:0000256" key="3">
    <source>
        <dbReference type="ARBA" id="ARBA00013278"/>
    </source>
</evidence>
<comment type="cofactor">
    <cofactor evidence="1">
        <name>Ca(2+)</name>
        <dbReference type="ChEBI" id="CHEBI:29108"/>
    </cofactor>
</comment>
<accession>A0A8J2M925</accession>
<dbReference type="InterPro" id="IPR033113">
    <property type="entry name" value="PLA2_histidine"/>
</dbReference>
<dbReference type="Pfam" id="PF05826">
    <property type="entry name" value="Phospholip_A2_2"/>
    <property type="match status" value="2"/>
</dbReference>
<evidence type="ECO:0000256" key="6">
    <source>
        <dbReference type="ARBA" id="ARBA00023098"/>
    </source>
</evidence>
<proteinExistence type="predicted"/>
<evidence type="ECO:0000256" key="1">
    <source>
        <dbReference type="ARBA" id="ARBA00001913"/>
    </source>
</evidence>
<evidence type="ECO:0000256" key="4">
    <source>
        <dbReference type="ARBA" id="ARBA00022525"/>
    </source>
</evidence>
<evidence type="ECO:0000313" key="11">
    <source>
        <dbReference type="EMBL" id="CAG7834230.1"/>
    </source>
</evidence>
<comment type="subcellular location">
    <subcellularLocation>
        <location evidence="2">Secreted</location>
    </subcellularLocation>
</comment>
<keyword evidence="12" id="KW-1185">Reference proteome</keyword>
<feature type="domain" description="Phospholipase A2-like central" evidence="10">
    <location>
        <begin position="247"/>
        <end position="316"/>
    </location>
</feature>
<gene>
    <name evidence="11" type="ORF">AFUS01_LOCUS43757</name>
</gene>
<dbReference type="PROSITE" id="PS00118">
    <property type="entry name" value="PA2_HIS"/>
    <property type="match status" value="1"/>
</dbReference>
<dbReference type="GO" id="GO:0005576">
    <property type="term" value="C:extracellular region"/>
    <property type="evidence" value="ECO:0007669"/>
    <property type="project" value="UniProtKB-SubCell"/>
</dbReference>
<evidence type="ECO:0000256" key="7">
    <source>
        <dbReference type="ARBA" id="ARBA00029903"/>
    </source>
</evidence>
<dbReference type="Proteomes" id="UP000708208">
    <property type="component" value="Unassembled WGS sequence"/>
</dbReference>